<evidence type="ECO:0000256" key="1">
    <source>
        <dbReference type="SAM" id="MobiDB-lite"/>
    </source>
</evidence>
<dbReference type="CDD" id="cd00586">
    <property type="entry name" value="4HBT"/>
    <property type="match status" value="1"/>
</dbReference>
<evidence type="ECO:0000313" key="3">
    <source>
        <dbReference type="Proteomes" id="UP000199379"/>
    </source>
</evidence>
<evidence type="ECO:0000313" key="2">
    <source>
        <dbReference type="EMBL" id="SEI68438.1"/>
    </source>
</evidence>
<dbReference type="InterPro" id="IPR029069">
    <property type="entry name" value="HotDog_dom_sf"/>
</dbReference>
<organism evidence="2 3">
    <name type="scientific">Cribrihabitans marinus</name>
    <dbReference type="NCBI Taxonomy" id="1227549"/>
    <lineage>
        <taxon>Bacteria</taxon>
        <taxon>Pseudomonadati</taxon>
        <taxon>Pseudomonadota</taxon>
        <taxon>Alphaproteobacteria</taxon>
        <taxon>Rhodobacterales</taxon>
        <taxon>Paracoccaceae</taxon>
        <taxon>Cribrihabitans</taxon>
    </lineage>
</organism>
<dbReference type="SUPFAM" id="SSF54637">
    <property type="entry name" value="Thioesterase/thiol ester dehydrase-isomerase"/>
    <property type="match status" value="1"/>
</dbReference>
<sequence>MTRQIPHSGHDGPYPAPVEVAGQQALPEWIDYNGHMNVGYYGVAFDRALEVMLDDHLGLGETCVATAGCGPYVIQSHQHFLREVKAGEAFGYRFRLLDHDSKRLHYFAEMVAGADGATCATQEALIVNVSQATGRSAPFPDWALPRLERMAQDHRQLPDPPQRGAGLGIRRR</sequence>
<accession>A0A1H6SKF0</accession>
<dbReference type="AlphaFoldDB" id="A0A1H6SKF0"/>
<dbReference type="Pfam" id="PF13279">
    <property type="entry name" value="4HBT_2"/>
    <property type="match status" value="1"/>
</dbReference>
<dbReference type="RefSeq" id="WP_092363065.1">
    <property type="nucleotide sequence ID" value="NZ_BMGV01000002.1"/>
</dbReference>
<dbReference type="OrthoDB" id="9803287at2"/>
<keyword evidence="2" id="KW-0378">Hydrolase</keyword>
<dbReference type="GO" id="GO:0016787">
    <property type="term" value="F:hydrolase activity"/>
    <property type="evidence" value="ECO:0007669"/>
    <property type="project" value="UniProtKB-KW"/>
</dbReference>
<reference evidence="2 3" key="1">
    <citation type="submission" date="2016-10" db="EMBL/GenBank/DDBJ databases">
        <authorList>
            <person name="de Groot N.N."/>
        </authorList>
    </citation>
    <scope>NUCLEOTIDE SEQUENCE [LARGE SCALE GENOMIC DNA]</scope>
    <source>
        <strain evidence="2 3">DSM 29340</strain>
    </source>
</reference>
<protein>
    <submittedName>
        <fullName evidence="2">Acyl-CoA thioester hydrolase</fullName>
    </submittedName>
</protein>
<dbReference type="STRING" id="1227549.SAMN05444007_102126"/>
<proteinExistence type="predicted"/>
<name>A0A1H6SKF0_9RHOB</name>
<feature type="region of interest" description="Disordered" evidence="1">
    <location>
        <begin position="151"/>
        <end position="172"/>
    </location>
</feature>
<gene>
    <name evidence="2" type="ORF">SAMN05444007_102126</name>
</gene>
<keyword evidence="3" id="KW-1185">Reference proteome</keyword>
<dbReference type="EMBL" id="FNYD01000002">
    <property type="protein sequence ID" value="SEI68438.1"/>
    <property type="molecule type" value="Genomic_DNA"/>
</dbReference>
<dbReference type="Proteomes" id="UP000199379">
    <property type="component" value="Unassembled WGS sequence"/>
</dbReference>
<dbReference type="Gene3D" id="3.10.129.10">
    <property type="entry name" value="Hotdog Thioesterase"/>
    <property type="match status" value="1"/>
</dbReference>